<dbReference type="PIRSF" id="PIRSF006173">
    <property type="entry name" value="UCP006173"/>
    <property type="match status" value="1"/>
</dbReference>
<proteinExistence type="inferred from homology"/>
<dbReference type="EMBL" id="JALJXV010000005">
    <property type="protein sequence ID" value="MCP1675196.1"/>
    <property type="molecule type" value="Genomic_DNA"/>
</dbReference>
<dbReference type="PANTHER" id="PTHR37421:SF1">
    <property type="entry name" value="UPF0260 PROTEIN YCGN"/>
    <property type="match status" value="1"/>
</dbReference>
<dbReference type="InterPro" id="IPR008228">
    <property type="entry name" value="UCP006173"/>
</dbReference>
<organism evidence="2 3">
    <name type="scientific">Natronocella acetinitrilica</name>
    <dbReference type="NCBI Taxonomy" id="414046"/>
    <lineage>
        <taxon>Bacteria</taxon>
        <taxon>Pseudomonadati</taxon>
        <taxon>Pseudomonadota</taxon>
        <taxon>Gammaproteobacteria</taxon>
        <taxon>Chromatiales</taxon>
        <taxon>Ectothiorhodospiraceae</taxon>
        <taxon>Natronocella</taxon>
    </lineage>
</organism>
<evidence type="ECO:0000313" key="3">
    <source>
        <dbReference type="Proteomes" id="UP001205843"/>
    </source>
</evidence>
<comment type="caution">
    <text evidence="2">The sequence shown here is derived from an EMBL/GenBank/DDBJ whole genome shotgun (WGS) entry which is preliminary data.</text>
</comment>
<dbReference type="InterPro" id="IPR005358">
    <property type="entry name" value="Puta_zinc/iron-chelating_dom"/>
</dbReference>
<gene>
    <name evidence="2" type="ORF">J2T57_002344</name>
</gene>
<dbReference type="PANTHER" id="PTHR37421">
    <property type="entry name" value="UPF0260 PROTEIN YCGN"/>
    <property type="match status" value="1"/>
</dbReference>
<dbReference type="Pfam" id="PF03692">
    <property type="entry name" value="CxxCxxCC"/>
    <property type="match status" value="1"/>
</dbReference>
<comment type="similarity">
    <text evidence="1">Belongs to the UPF0260 family.</text>
</comment>
<dbReference type="AlphaFoldDB" id="A0AAE3G3M7"/>
<dbReference type="Proteomes" id="UP001205843">
    <property type="component" value="Unassembled WGS sequence"/>
</dbReference>
<keyword evidence="3" id="KW-1185">Reference proteome</keyword>
<reference evidence="2" key="1">
    <citation type="submission" date="2022-03" db="EMBL/GenBank/DDBJ databases">
        <title>Genomic Encyclopedia of Type Strains, Phase III (KMG-III): the genomes of soil and plant-associated and newly described type strains.</title>
        <authorList>
            <person name="Whitman W."/>
        </authorList>
    </citation>
    <scope>NUCLEOTIDE SEQUENCE</scope>
    <source>
        <strain evidence="2">ANL 6-2</strain>
    </source>
</reference>
<sequence>MVTNRFARAACGGMVLTEAHSAVAAMHDSERPFWETKQLDEMTAKEWESLCDGCGRCCVHKLEDEDSGEIAYTDIVCFLFDCDSCRCGDYANRTRRVPDCLQLTPELVRSLPWLPQSCAYRRIEEGRGLAWWHPLVSGSRDTVHAAGASVRGRVILEQHVHPAMVDERITDWPGEDVPDQ</sequence>
<evidence type="ECO:0000256" key="1">
    <source>
        <dbReference type="HAMAP-Rule" id="MF_00676"/>
    </source>
</evidence>
<protein>
    <recommendedName>
        <fullName evidence="1">UPF0260 protein J2T57_002344</fullName>
    </recommendedName>
</protein>
<dbReference type="NCBIfam" id="NF003507">
    <property type="entry name" value="PRK05170.2-5"/>
    <property type="match status" value="1"/>
</dbReference>
<dbReference type="HAMAP" id="MF_00676">
    <property type="entry name" value="UPF0260"/>
    <property type="match status" value="1"/>
</dbReference>
<dbReference type="NCBIfam" id="NF003501">
    <property type="entry name" value="PRK05170.1-5"/>
    <property type="match status" value="1"/>
</dbReference>
<evidence type="ECO:0000313" key="2">
    <source>
        <dbReference type="EMBL" id="MCP1675196.1"/>
    </source>
</evidence>
<accession>A0AAE3G3M7</accession>
<name>A0AAE3G3M7_9GAMM</name>